<sequence length="81" mass="9426">MKIYVSAGIKPWKTLYPAAAPPFVSSFHSLLIVYYWLHMWNHSATAGKHRIYFAACFMESMDQGSVLFVKTLRFHVFSMYT</sequence>
<keyword evidence="1" id="KW-1133">Transmembrane helix</keyword>
<proteinExistence type="predicted"/>
<keyword evidence="1" id="KW-0812">Transmembrane</keyword>
<protein>
    <submittedName>
        <fullName evidence="2">Uncharacterized protein</fullName>
    </submittedName>
</protein>
<evidence type="ECO:0000256" key="1">
    <source>
        <dbReference type="SAM" id="Phobius"/>
    </source>
</evidence>
<gene>
    <name evidence="2" type="ORF">P691DRAFT_805834</name>
</gene>
<comment type="caution">
    <text evidence="2">The sequence shown here is derived from an EMBL/GenBank/DDBJ whole genome shotgun (WGS) entry which is preliminary data.</text>
</comment>
<evidence type="ECO:0000313" key="3">
    <source>
        <dbReference type="Proteomes" id="UP000807342"/>
    </source>
</evidence>
<accession>A0A9P5XJH9</accession>
<reference evidence="2" key="1">
    <citation type="submission" date="2020-11" db="EMBL/GenBank/DDBJ databases">
        <authorList>
            <consortium name="DOE Joint Genome Institute"/>
            <person name="Ahrendt S."/>
            <person name="Riley R."/>
            <person name="Andreopoulos W."/>
            <person name="Labutti K."/>
            <person name="Pangilinan J."/>
            <person name="Ruiz-Duenas F.J."/>
            <person name="Barrasa J.M."/>
            <person name="Sanchez-Garcia M."/>
            <person name="Camarero S."/>
            <person name="Miyauchi S."/>
            <person name="Serrano A."/>
            <person name="Linde D."/>
            <person name="Babiker R."/>
            <person name="Drula E."/>
            <person name="Ayuso-Fernandez I."/>
            <person name="Pacheco R."/>
            <person name="Padilla G."/>
            <person name="Ferreira P."/>
            <person name="Barriuso J."/>
            <person name="Kellner H."/>
            <person name="Castanera R."/>
            <person name="Alfaro M."/>
            <person name="Ramirez L."/>
            <person name="Pisabarro A.G."/>
            <person name="Kuo A."/>
            <person name="Tritt A."/>
            <person name="Lipzen A."/>
            <person name="He G."/>
            <person name="Yan M."/>
            <person name="Ng V."/>
            <person name="Cullen D."/>
            <person name="Martin F."/>
            <person name="Rosso M.-N."/>
            <person name="Henrissat B."/>
            <person name="Hibbett D."/>
            <person name="Martinez A.T."/>
            <person name="Grigoriev I.V."/>
        </authorList>
    </citation>
    <scope>NUCLEOTIDE SEQUENCE</scope>
    <source>
        <strain evidence="2">MF-IS2</strain>
    </source>
</reference>
<dbReference type="AlphaFoldDB" id="A0A9P5XJH9"/>
<evidence type="ECO:0000313" key="2">
    <source>
        <dbReference type="EMBL" id="KAF9452023.1"/>
    </source>
</evidence>
<dbReference type="EMBL" id="MU151076">
    <property type="protein sequence ID" value="KAF9452023.1"/>
    <property type="molecule type" value="Genomic_DNA"/>
</dbReference>
<dbReference type="Proteomes" id="UP000807342">
    <property type="component" value="Unassembled WGS sequence"/>
</dbReference>
<feature type="transmembrane region" description="Helical" evidence="1">
    <location>
        <begin position="15"/>
        <end position="37"/>
    </location>
</feature>
<name>A0A9P5XJH9_9AGAR</name>
<keyword evidence="1" id="KW-0472">Membrane</keyword>
<keyword evidence="3" id="KW-1185">Reference proteome</keyword>
<organism evidence="2 3">
    <name type="scientific">Macrolepiota fuliginosa MF-IS2</name>
    <dbReference type="NCBI Taxonomy" id="1400762"/>
    <lineage>
        <taxon>Eukaryota</taxon>
        <taxon>Fungi</taxon>
        <taxon>Dikarya</taxon>
        <taxon>Basidiomycota</taxon>
        <taxon>Agaricomycotina</taxon>
        <taxon>Agaricomycetes</taxon>
        <taxon>Agaricomycetidae</taxon>
        <taxon>Agaricales</taxon>
        <taxon>Agaricineae</taxon>
        <taxon>Agaricaceae</taxon>
        <taxon>Macrolepiota</taxon>
    </lineage>
</organism>